<feature type="transmembrane region" description="Helical" evidence="1">
    <location>
        <begin position="76"/>
        <end position="96"/>
    </location>
</feature>
<dbReference type="EMBL" id="MLCA01000006">
    <property type="protein sequence ID" value="MEE7491069.1"/>
    <property type="molecule type" value="Genomic_DNA"/>
</dbReference>
<keyword evidence="1" id="KW-0472">Membrane</keyword>
<feature type="transmembrane region" description="Helical" evidence="1">
    <location>
        <begin position="6"/>
        <end position="28"/>
    </location>
</feature>
<keyword evidence="1" id="KW-1133">Transmembrane helix</keyword>
<name>A0ABU7TML6_9HYPH</name>
<evidence type="ECO:0000313" key="3">
    <source>
        <dbReference type="Proteomes" id="UP001355206"/>
    </source>
</evidence>
<proteinExistence type="predicted"/>
<dbReference type="RefSeq" id="WP_331301856.1">
    <property type="nucleotide sequence ID" value="NZ_MLCA01000006.1"/>
</dbReference>
<keyword evidence="1" id="KW-0812">Transmembrane</keyword>
<comment type="caution">
    <text evidence="2">The sequence shown here is derived from an EMBL/GenBank/DDBJ whole genome shotgun (WGS) entry which is preliminary data.</text>
</comment>
<gene>
    <name evidence="2" type="ORF">MOTC310_11605</name>
</gene>
<reference evidence="2 3" key="1">
    <citation type="journal article" date="2012" name="Genet. Mol. Biol.">
        <title>Analysis of 16S rRNA and mxaF genes revealing insights into Methylobacterium niche-specific plant association.</title>
        <authorList>
            <person name="Dourado M.N."/>
            <person name="Andreote F.D."/>
            <person name="Dini-Andreote F."/>
            <person name="Conti R."/>
            <person name="Araujo J.M."/>
            <person name="Araujo W.L."/>
        </authorList>
    </citation>
    <scope>NUCLEOTIDE SEQUENCE [LARGE SCALE GENOMIC DNA]</scope>
    <source>
        <strain evidence="2 3">TC3-10</strain>
    </source>
</reference>
<evidence type="ECO:0000256" key="1">
    <source>
        <dbReference type="SAM" id="Phobius"/>
    </source>
</evidence>
<evidence type="ECO:0000313" key="2">
    <source>
        <dbReference type="EMBL" id="MEE7491069.1"/>
    </source>
</evidence>
<keyword evidence="3" id="KW-1185">Reference proteome</keyword>
<feature type="transmembrane region" description="Helical" evidence="1">
    <location>
        <begin position="116"/>
        <end position="135"/>
    </location>
</feature>
<organism evidence="2 3">
    <name type="scientific">Methylobacterium oryzae</name>
    <dbReference type="NCBI Taxonomy" id="334852"/>
    <lineage>
        <taxon>Bacteria</taxon>
        <taxon>Pseudomonadati</taxon>
        <taxon>Pseudomonadota</taxon>
        <taxon>Alphaproteobacteria</taxon>
        <taxon>Hyphomicrobiales</taxon>
        <taxon>Methylobacteriaceae</taxon>
        <taxon>Methylobacterium</taxon>
    </lineage>
</organism>
<dbReference type="Proteomes" id="UP001355206">
    <property type="component" value="Unassembled WGS sequence"/>
</dbReference>
<accession>A0ABU7TML6</accession>
<sequence>MGTVLAMAGSLLVKLFGSGIVQAVLAYLNKRSDNGVLTNAQNVTGDVTVAQAQLTAYVEERKVVAQERAEQHLSPWTAWMIPTAFGFCMIHFGAIVLDSTFRFNWQVAKLPAPYDAMENAIVLSVIGVAGIAPTVRRIFGK</sequence>
<protein>
    <submittedName>
        <fullName evidence="2">Uncharacterized protein</fullName>
    </submittedName>
</protein>